<feature type="region of interest" description="Disordered" evidence="1">
    <location>
        <begin position="32"/>
        <end position="61"/>
    </location>
</feature>
<proteinExistence type="predicted"/>
<reference evidence="2" key="1">
    <citation type="submission" date="2020-07" db="EMBL/GenBank/DDBJ databases">
        <authorList>
            <person name="Lin J."/>
        </authorList>
    </citation>
    <scope>NUCLEOTIDE SEQUENCE</scope>
</reference>
<protein>
    <submittedName>
        <fullName evidence="2">Uncharacterized protein</fullName>
    </submittedName>
</protein>
<organism evidence="2">
    <name type="scientific">Ananas comosus var. bracteatus</name>
    <name type="common">red pineapple</name>
    <dbReference type="NCBI Taxonomy" id="296719"/>
    <lineage>
        <taxon>Eukaryota</taxon>
        <taxon>Viridiplantae</taxon>
        <taxon>Streptophyta</taxon>
        <taxon>Embryophyta</taxon>
        <taxon>Tracheophyta</taxon>
        <taxon>Spermatophyta</taxon>
        <taxon>Magnoliopsida</taxon>
        <taxon>Liliopsida</taxon>
        <taxon>Poales</taxon>
        <taxon>Bromeliaceae</taxon>
        <taxon>Bromelioideae</taxon>
        <taxon>Ananas</taxon>
    </lineage>
</organism>
<gene>
    <name evidence="2" type="ORF">CB5_LOCUS19053</name>
</gene>
<dbReference type="EMBL" id="LR862153">
    <property type="protein sequence ID" value="CAD1835842.1"/>
    <property type="molecule type" value="Genomic_DNA"/>
</dbReference>
<evidence type="ECO:0000256" key="1">
    <source>
        <dbReference type="SAM" id="MobiDB-lite"/>
    </source>
</evidence>
<feature type="compositionally biased region" description="Basic and acidic residues" evidence="1">
    <location>
        <begin position="46"/>
        <end position="61"/>
    </location>
</feature>
<name>A0A6V7PY82_ANACO</name>
<evidence type="ECO:0000313" key="2">
    <source>
        <dbReference type="EMBL" id="CAD1835842.1"/>
    </source>
</evidence>
<accession>A0A6V7PY82</accession>
<sequence length="507" mass="56435">MSGAPRQQAKSRARMQGGRCLNEACSFLTKAVSEGSKSCGRRSVRGRAEESAATKEGRQREIVQRKGEREGLVDVVTMKLAGIAPAGIVDAILDHGGPITPQEHSIDSPFTDCVILLGEPYDGVMEAANHAFASARAFFPLGTCSMLKYVGLSHFIDIVNLVYNKEGIAPDFESSDCQLPSLLHSHNQRLILRNLVGTRFEESERMREKMPFWCDENNADTRGLRFSSIHSGGTVKNNEQTWRIHKVKLQKVIDVLESAALLCFWPVTRGCPSEKKDLRDEFVKVYDRQETQMSVSLPRDMCLHFVEELFVGAVNGFDCPLTERVQSLSVTSSREVELRASSQRVKESVWLRRLLRDLKLSKLSDPPEIPCEDETYNHTLQSIFFVAWWRAASLIFLYTKLMIADADFGVPCYSIYKTFMYAGPIVPSLSRKKQASVLWSRDGHVRPGDTLCYGPECGARANLSVKRVATVLRVVAGLLTLTQGAAGLGWCSPLAGVLFDFFVEATP</sequence>
<dbReference type="AlphaFoldDB" id="A0A6V7PY82"/>